<reference evidence="2" key="1">
    <citation type="submission" date="2019-03" db="EMBL/GenBank/DDBJ databases">
        <authorList>
            <person name="Danneels B."/>
        </authorList>
    </citation>
    <scope>NUCLEOTIDE SEQUENCE</scope>
</reference>
<evidence type="ECO:0008006" key="6">
    <source>
        <dbReference type="Google" id="ProtNLM"/>
    </source>
</evidence>
<protein>
    <recommendedName>
        <fullName evidence="6">Phage tail protein</fullName>
    </recommendedName>
</protein>
<sequence>MTQQVTVYQTDADGLFQHPFTANELAQQPGSFNIPYGARLSLPPVAAAGQVAQATGDSWALVEDWRASQFYRIDDASEYSLGAAILLGDQVVRYPGWGPVPAWLTRVAPPAPGATWTGSGWAMPVAVEA</sequence>
<dbReference type="EMBL" id="CAADII010000030">
    <property type="protein sequence ID" value="VFR54616.1"/>
    <property type="molecule type" value="Genomic_DNA"/>
</dbReference>
<dbReference type="EMBL" id="CAADHY010000032">
    <property type="protein sequence ID" value="VFR33724.1"/>
    <property type="molecule type" value="Genomic_DNA"/>
</dbReference>
<dbReference type="AlphaFoldDB" id="A0A484RWE3"/>
<gene>
    <name evidence="1" type="ORF">AMP9_2948</name>
    <name evidence="2" type="ORF">BRI6_3155</name>
    <name evidence="3" type="ORF">BRI9_3217</name>
    <name evidence="4" type="ORF">IVO3_3212</name>
    <name evidence="5" type="ORF">RAN7_3187</name>
</gene>
<evidence type="ECO:0000313" key="3">
    <source>
        <dbReference type="EMBL" id="VFR79877.1"/>
    </source>
</evidence>
<evidence type="ECO:0000313" key="5">
    <source>
        <dbReference type="EMBL" id="VFS23687.1"/>
    </source>
</evidence>
<dbReference type="EMBL" id="CAADIP010000051">
    <property type="protein sequence ID" value="VFR96651.1"/>
    <property type="molecule type" value="Genomic_DNA"/>
</dbReference>
<evidence type="ECO:0000313" key="1">
    <source>
        <dbReference type="EMBL" id="VFR33724.1"/>
    </source>
</evidence>
<evidence type="ECO:0000313" key="2">
    <source>
        <dbReference type="EMBL" id="VFR54616.1"/>
    </source>
</evidence>
<accession>A0A484RWE3</accession>
<dbReference type="EMBL" id="CAADIK010000047">
    <property type="protein sequence ID" value="VFR79877.1"/>
    <property type="molecule type" value="Genomic_DNA"/>
</dbReference>
<proteinExistence type="predicted"/>
<organism evidence="2">
    <name type="scientific">plant metagenome</name>
    <dbReference type="NCBI Taxonomy" id="1297885"/>
    <lineage>
        <taxon>unclassified sequences</taxon>
        <taxon>metagenomes</taxon>
        <taxon>organismal metagenomes</taxon>
    </lineage>
</organism>
<evidence type="ECO:0000313" key="4">
    <source>
        <dbReference type="EMBL" id="VFR96651.1"/>
    </source>
</evidence>
<dbReference type="EMBL" id="CAADIZ010000024">
    <property type="protein sequence ID" value="VFS23687.1"/>
    <property type="molecule type" value="Genomic_DNA"/>
</dbReference>
<name>A0A484RWE3_9ZZZZ</name>